<keyword evidence="3" id="KW-1185">Reference proteome</keyword>
<evidence type="ECO:0000313" key="3">
    <source>
        <dbReference type="Proteomes" id="UP000271974"/>
    </source>
</evidence>
<sequence>MNSASRPPDPELLGFLQTLVNEGQGPSQQAERTDSDKENEQARMKEGQQLRSSGDGAASSSKRTDDAMWDDFYNDEDFKPNSKGPTVPSQAPEGLSVSSDHNAADDDYGRDRFESLERVEEEEEDDDDHDDSNAAAKKDNSTSDPAASNSQGRQENNESYSSSGDSKPKKKRRLFTRVKRPASTKNTPDLFAPTASGGSHPDLSNGRGQNASLHLYSQQETMSETSGRSGRRLSRRKQVARPRCAGPQPSGDLLQQKYQELQMLMVRP</sequence>
<feature type="compositionally biased region" description="Polar residues" evidence="1">
    <location>
        <begin position="142"/>
        <end position="165"/>
    </location>
</feature>
<comment type="caution">
    <text evidence="2">The sequence shown here is derived from an EMBL/GenBank/DDBJ whole genome shotgun (WGS) entry which is preliminary data.</text>
</comment>
<evidence type="ECO:0000313" key="2">
    <source>
        <dbReference type="EMBL" id="RUS78558.1"/>
    </source>
</evidence>
<feature type="non-terminal residue" evidence="2">
    <location>
        <position position="268"/>
    </location>
</feature>
<name>A0A433TAG9_ELYCH</name>
<feature type="compositionally biased region" description="Basic and acidic residues" evidence="1">
    <location>
        <begin position="31"/>
        <end position="48"/>
    </location>
</feature>
<accession>A0A433TAG9</accession>
<reference evidence="2 3" key="1">
    <citation type="submission" date="2019-01" db="EMBL/GenBank/DDBJ databases">
        <title>A draft genome assembly of the solar-powered sea slug Elysia chlorotica.</title>
        <authorList>
            <person name="Cai H."/>
            <person name="Li Q."/>
            <person name="Fang X."/>
            <person name="Li J."/>
            <person name="Curtis N.E."/>
            <person name="Altenburger A."/>
            <person name="Shibata T."/>
            <person name="Feng M."/>
            <person name="Maeda T."/>
            <person name="Schwartz J.A."/>
            <person name="Shigenobu S."/>
            <person name="Lundholm N."/>
            <person name="Nishiyama T."/>
            <person name="Yang H."/>
            <person name="Hasebe M."/>
            <person name="Li S."/>
            <person name="Pierce S.K."/>
            <person name="Wang J."/>
        </authorList>
    </citation>
    <scope>NUCLEOTIDE SEQUENCE [LARGE SCALE GENOMIC DNA]</scope>
    <source>
        <strain evidence="2">EC2010</strain>
        <tissue evidence="2">Whole organism of an adult</tissue>
    </source>
</reference>
<organism evidence="2 3">
    <name type="scientific">Elysia chlorotica</name>
    <name type="common">Eastern emerald elysia</name>
    <name type="synonym">Sea slug</name>
    <dbReference type="NCBI Taxonomy" id="188477"/>
    <lineage>
        <taxon>Eukaryota</taxon>
        <taxon>Metazoa</taxon>
        <taxon>Spiralia</taxon>
        <taxon>Lophotrochozoa</taxon>
        <taxon>Mollusca</taxon>
        <taxon>Gastropoda</taxon>
        <taxon>Heterobranchia</taxon>
        <taxon>Euthyneura</taxon>
        <taxon>Panpulmonata</taxon>
        <taxon>Sacoglossa</taxon>
        <taxon>Placobranchoidea</taxon>
        <taxon>Plakobranchidae</taxon>
        <taxon>Elysia</taxon>
    </lineage>
</organism>
<evidence type="ECO:0000256" key="1">
    <source>
        <dbReference type="SAM" id="MobiDB-lite"/>
    </source>
</evidence>
<proteinExistence type="predicted"/>
<protein>
    <submittedName>
        <fullName evidence="2">Uncharacterized protein</fullName>
    </submittedName>
</protein>
<feature type="compositionally biased region" description="Basic residues" evidence="1">
    <location>
        <begin position="229"/>
        <end position="240"/>
    </location>
</feature>
<dbReference type="AlphaFoldDB" id="A0A433TAG9"/>
<feature type="compositionally biased region" description="Basic and acidic residues" evidence="1">
    <location>
        <begin position="102"/>
        <end position="118"/>
    </location>
</feature>
<feature type="compositionally biased region" description="Basic residues" evidence="1">
    <location>
        <begin position="168"/>
        <end position="182"/>
    </location>
</feature>
<dbReference type="EMBL" id="RQTK01000502">
    <property type="protein sequence ID" value="RUS78558.1"/>
    <property type="molecule type" value="Genomic_DNA"/>
</dbReference>
<feature type="compositionally biased region" description="Polar residues" evidence="1">
    <location>
        <begin position="20"/>
        <end position="30"/>
    </location>
</feature>
<dbReference type="Proteomes" id="UP000271974">
    <property type="component" value="Unassembled WGS sequence"/>
</dbReference>
<feature type="compositionally biased region" description="Acidic residues" evidence="1">
    <location>
        <begin position="119"/>
        <end position="130"/>
    </location>
</feature>
<feature type="compositionally biased region" description="Polar residues" evidence="1">
    <location>
        <begin position="206"/>
        <end position="225"/>
    </location>
</feature>
<gene>
    <name evidence="2" type="ORF">EGW08_013665</name>
</gene>
<feature type="region of interest" description="Disordered" evidence="1">
    <location>
        <begin position="20"/>
        <end position="255"/>
    </location>
</feature>